<proteinExistence type="predicted"/>
<evidence type="ECO:0000313" key="2">
    <source>
        <dbReference type="EMBL" id="KAK9027142.1"/>
    </source>
</evidence>
<evidence type="ECO:0000313" key="3">
    <source>
        <dbReference type="Proteomes" id="UP001396334"/>
    </source>
</evidence>
<evidence type="ECO:0000256" key="1">
    <source>
        <dbReference type="SAM" id="MobiDB-lite"/>
    </source>
</evidence>
<keyword evidence="3" id="KW-1185">Reference proteome</keyword>
<protein>
    <submittedName>
        <fullName evidence="2">Uncharacterized protein</fullName>
    </submittedName>
</protein>
<sequence>MSETGAAANHRLFAAVLRSQYIVNLEDFYSGVEHFKVKLPLDNFQTKNGGDFGLKSDGQDAEHDSESDRGR</sequence>
<comment type="caution">
    <text evidence="2">The sequence shown here is derived from an EMBL/GenBank/DDBJ whole genome shotgun (WGS) entry which is preliminary data.</text>
</comment>
<dbReference type="Proteomes" id="UP001396334">
    <property type="component" value="Unassembled WGS sequence"/>
</dbReference>
<gene>
    <name evidence="2" type="ORF">V6N11_066986</name>
</gene>
<reference evidence="2 3" key="1">
    <citation type="journal article" date="2024" name="G3 (Bethesda)">
        <title>Genome assembly of Hibiscus sabdariffa L. provides insights into metabolisms of medicinal natural products.</title>
        <authorList>
            <person name="Kim T."/>
        </authorList>
    </citation>
    <scope>NUCLEOTIDE SEQUENCE [LARGE SCALE GENOMIC DNA]</scope>
    <source>
        <strain evidence="2">TK-2024</strain>
        <tissue evidence="2">Old leaves</tissue>
    </source>
</reference>
<organism evidence="2 3">
    <name type="scientific">Hibiscus sabdariffa</name>
    <name type="common">roselle</name>
    <dbReference type="NCBI Taxonomy" id="183260"/>
    <lineage>
        <taxon>Eukaryota</taxon>
        <taxon>Viridiplantae</taxon>
        <taxon>Streptophyta</taxon>
        <taxon>Embryophyta</taxon>
        <taxon>Tracheophyta</taxon>
        <taxon>Spermatophyta</taxon>
        <taxon>Magnoliopsida</taxon>
        <taxon>eudicotyledons</taxon>
        <taxon>Gunneridae</taxon>
        <taxon>Pentapetalae</taxon>
        <taxon>rosids</taxon>
        <taxon>malvids</taxon>
        <taxon>Malvales</taxon>
        <taxon>Malvaceae</taxon>
        <taxon>Malvoideae</taxon>
        <taxon>Hibiscus</taxon>
    </lineage>
</organism>
<name>A0ABR2SQD1_9ROSI</name>
<accession>A0ABR2SQD1</accession>
<dbReference type="EMBL" id="JBBPBN010000012">
    <property type="protein sequence ID" value="KAK9027142.1"/>
    <property type="molecule type" value="Genomic_DNA"/>
</dbReference>
<feature type="region of interest" description="Disordered" evidence="1">
    <location>
        <begin position="48"/>
        <end position="71"/>
    </location>
</feature>
<feature type="compositionally biased region" description="Basic and acidic residues" evidence="1">
    <location>
        <begin position="57"/>
        <end position="71"/>
    </location>
</feature>